<dbReference type="InterPro" id="IPR001853">
    <property type="entry name" value="DSBA-like_thioredoxin_dom"/>
</dbReference>
<reference evidence="5" key="1">
    <citation type="submission" date="2019-06" db="EMBL/GenBank/DDBJ databases">
        <title>The complete genome of Emcibacter congregatus ZYLT.</title>
        <authorList>
            <person name="Zhao Z."/>
        </authorList>
    </citation>
    <scope>NUCLEOTIDE SEQUENCE [LARGE SCALE GENOMIC DNA]</scope>
    <source>
        <strain evidence="5">MCCC 1A06723</strain>
    </source>
</reference>
<feature type="domain" description="DSBA-like thioredoxin" evidence="3">
    <location>
        <begin position="7"/>
        <end position="191"/>
    </location>
</feature>
<dbReference type="Proteomes" id="UP000319148">
    <property type="component" value="Unassembled WGS sequence"/>
</dbReference>
<keyword evidence="5" id="KW-1185">Reference proteome</keyword>
<gene>
    <name evidence="4" type="ORF">FIV46_14015</name>
</gene>
<name>A0A501PEP6_9PROT</name>
<dbReference type="EC" id="5.99.1.4" evidence="1"/>
<comment type="similarity">
    <text evidence="1">Belongs to the GST superfamily. NadH family.</text>
</comment>
<accession>A0A501PEP6</accession>
<dbReference type="GO" id="GO:0006749">
    <property type="term" value="P:glutathione metabolic process"/>
    <property type="evidence" value="ECO:0007669"/>
    <property type="project" value="TreeGrafter"/>
</dbReference>
<dbReference type="InterPro" id="IPR036249">
    <property type="entry name" value="Thioredoxin-like_sf"/>
</dbReference>
<dbReference type="RefSeq" id="WP_139941563.1">
    <property type="nucleotide sequence ID" value="NZ_JBHSYP010000004.1"/>
</dbReference>
<evidence type="ECO:0000256" key="1">
    <source>
        <dbReference type="PIRNR" id="PIRNR006386"/>
    </source>
</evidence>
<dbReference type="Gene3D" id="3.40.30.10">
    <property type="entry name" value="Glutaredoxin"/>
    <property type="match status" value="1"/>
</dbReference>
<comment type="caution">
    <text evidence="4">The sequence shown here is derived from an EMBL/GenBank/DDBJ whole genome shotgun (WGS) entry which is preliminary data.</text>
</comment>
<organism evidence="4 5">
    <name type="scientific">Emcibacter nanhaiensis</name>
    <dbReference type="NCBI Taxonomy" id="1505037"/>
    <lineage>
        <taxon>Bacteria</taxon>
        <taxon>Pseudomonadati</taxon>
        <taxon>Pseudomonadota</taxon>
        <taxon>Alphaproteobacteria</taxon>
        <taxon>Emcibacterales</taxon>
        <taxon>Emcibacteraceae</taxon>
        <taxon>Emcibacter</taxon>
    </lineage>
</organism>
<protein>
    <recommendedName>
        <fullName evidence="1">2-hydroxychromene-2-carboxylate isomerase</fullName>
        <ecNumber evidence="1">5.99.1.4</ecNumber>
    </recommendedName>
</protein>
<dbReference type="EMBL" id="VFIY01000017">
    <property type="protein sequence ID" value="TPD58893.1"/>
    <property type="molecule type" value="Genomic_DNA"/>
</dbReference>
<dbReference type="SUPFAM" id="SSF52833">
    <property type="entry name" value="Thioredoxin-like"/>
    <property type="match status" value="1"/>
</dbReference>
<dbReference type="Pfam" id="PF01323">
    <property type="entry name" value="DSBA"/>
    <property type="match status" value="1"/>
</dbReference>
<dbReference type="PANTHER" id="PTHR42943">
    <property type="entry name" value="GLUTATHIONE S-TRANSFERASE KAPPA"/>
    <property type="match status" value="1"/>
</dbReference>
<dbReference type="InterPro" id="IPR051924">
    <property type="entry name" value="GST_Kappa/NadH"/>
</dbReference>
<dbReference type="InterPro" id="IPR014440">
    <property type="entry name" value="HCCAis_GSTk"/>
</dbReference>
<dbReference type="GO" id="GO:0018845">
    <property type="term" value="F:2-hydroxychromene-2-carboxylate isomerase activity"/>
    <property type="evidence" value="ECO:0007669"/>
    <property type="project" value="UniProtKB-UniRule"/>
</dbReference>
<dbReference type="GO" id="GO:0004602">
    <property type="term" value="F:glutathione peroxidase activity"/>
    <property type="evidence" value="ECO:0007669"/>
    <property type="project" value="TreeGrafter"/>
</dbReference>
<evidence type="ECO:0000256" key="2">
    <source>
        <dbReference type="PIRSR" id="PIRSR006386-1"/>
    </source>
</evidence>
<comment type="catalytic activity">
    <reaction evidence="1">
        <text>2-hydroxychromene-2-carboxylate = (3E)-4-(2-hydroxyphenyl)-2-oxobut-3-enoate</text>
        <dbReference type="Rhea" id="RHEA:27401"/>
        <dbReference type="ChEBI" id="CHEBI:59350"/>
        <dbReference type="ChEBI" id="CHEBI:59353"/>
        <dbReference type="EC" id="5.99.1.4"/>
    </reaction>
</comment>
<feature type="active site" description="Nucleophile" evidence="2">
    <location>
        <position position="15"/>
    </location>
</feature>
<keyword evidence="1 4" id="KW-0413">Isomerase</keyword>
<evidence type="ECO:0000259" key="3">
    <source>
        <dbReference type="Pfam" id="PF01323"/>
    </source>
</evidence>
<dbReference type="GO" id="GO:0004364">
    <property type="term" value="F:glutathione transferase activity"/>
    <property type="evidence" value="ECO:0007669"/>
    <property type="project" value="TreeGrafter"/>
</dbReference>
<dbReference type="AlphaFoldDB" id="A0A501PEP6"/>
<dbReference type="PIRSF" id="PIRSF006386">
    <property type="entry name" value="HCCAis_GSTk"/>
    <property type="match status" value="1"/>
</dbReference>
<sequence length="200" mass="22971">MRATKDVYIYFNFRSPYCYLASRCMFDVLDQAASMVVWRPFAGWRGRTPRDHPRQKDKVRIARQDLARITAKRGYPFVPPPAECDATLPALGSLYAEKQGLLRPYVETVMSKEWGEGVDVGQEDILAELAVSVGLDREGFVAALHDDEGLRQLEDNWQEAVDKGVIGVPTFMVDDQIFWGQDRLSWLREYLEQQADRRLP</sequence>
<evidence type="ECO:0000313" key="5">
    <source>
        <dbReference type="Proteomes" id="UP000319148"/>
    </source>
</evidence>
<proteinExistence type="inferred from homology"/>
<evidence type="ECO:0000313" key="4">
    <source>
        <dbReference type="EMBL" id="TPD58893.1"/>
    </source>
</evidence>
<dbReference type="PANTHER" id="PTHR42943:SF2">
    <property type="entry name" value="GLUTATHIONE S-TRANSFERASE KAPPA 1"/>
    <property type="match status" value="1"/>
</dbReference>
<dbReference type="OrthoDB" id="5244108at2"/>